<feature type="transmembrane region" description="Helical" evidence="10">
    <location>
        <begin position="92"/>
        <end position="111"/>
    </location>
</feature>
<proteinExistence type="inferred from homology"/>
<reference evidence="12" key="2">
    <citation type="submission" date="2025-09" db="UniProtKB">
        <authorList>
            <consortium name="Ensembl"/>
        </authorList>
    </citation>
    <scope>IDENTIFICATION</scope>
</reference>
<evidence type="ECO:0000259" key="11">
    <source>
        <dbReference type="PROSITE" id="PS50262"/>
    </source>
</evidence>
<evidence type="ECO:0000256" key="10">
    <source>
        <dbReference type="SAM" id="Phobius"/>
    </source>
</evidence>
<dbReference type="Pfam" id="PF00001">
    <property type="entry name" value="7tm_1"/>
    <property type="match status" value="1"/>
</dbReference>
<evidence type="ECO:0000313" key="13">
    <source>
        <dbReference type="Proteomes" id="UP000261380"/>
    </source>
</evidence>
<feature type="transmembrane region" description="Helical" evidence="10">
    <location>
        <begin position="160"/>
        <end position="179"/>
    </location>
</feature>
<evidence type="ECO:0000256" key="7">
    <source>
        <dbReference type="ARBA" id="ARBA00023180"/>
    </source>
</evidence>
<keyword evidence="13" id="KW-1185">Reference proteome</keyword>
<organism evidence="12 13">
    <name type="scientific">Xiphophorus couchianus</name>
    <name type="common">Monterrey platyfish</name>
    <dbReference type="NCBI Taxonomy" id="32473"/>
    <lineage>
        <taxon>Eukaryota</taxon>
        <taxon>Metazoa</taxon>
        <taxon>Chordata</taxon>
        <taxon>Craniata</taxon>
        <taxon>Vertebrata</taxon>
        <taxon>Euteleostomi</taxon>
        <taxon>Actinopterygii</taxon>
        <taxon>Neopterygii</taxon>
        <taxon>Teleostei</taxon>
        <taxon>Neoteleostei</taxon>
        <taxon>Acanthomorphata</taxon>
        <taxon>Ovalentaria</taxon>
        <taxon>Atherinomorphae</taxon>
        <taxon>Cyprinodontiformes</taxon>
        <taxon>Poeciliidae</taxon>
        <taxon>Poeciliinae</taxon>
        <taxon>Xiphophorus</taxon>
    </lineage>
</organism>
<evidence type="ECO:0000256" key="1">
    <source>
        <dbReference type="ARBA" id="ARBA00004141"/>
    </source>
</evidence>
<evidence type="ECO:0000256" key="2">
    <source>
        <dbReference type="ARBA" id="ARBA00022692"/>
    </source>
</evidence>
<dbReference type="PRINTS" id="PR00237">
    <property type="entry name" value="GPCRRHODOPSN"/>
</dbReference>
<dbReference type="PROSITE" id="PS50262">
    <property type="entry name" value="G_PROTEIN_RECEP_F1_2"/>
    <property type="match status" value="1"/>
</dbReference>
<keyword evidence="4 9" id="KW-0297">G-protein coupled receptor</keyword>
<dbReference type="GO" id="GO:0005886">
    <property type="term" value="C:plasma membrane"/>
    <property type="evidence" value="ECO:0007669"/>
    <property type="project" value="TreeGrafter"/>
</dbReference>
<evidence type="ECO:0000256" key="4">
    <source>
        <dbReference type="ARBA" id="ARBA00023040"/>
    </source>
</evidence>
<feature type="transmembrane region" description="Helical" evidence="10">
    <location>
        <begin position="200"/>
        <end position="223"/>
    </location>
</feature>
<dbReference type="PROSITE" id="PS00237">
    <property type="entry name" value="G_PROTEIN_RECEP_F1_1"/>
    <property type="match status" value="1"/>
</dbReference>
<name>A0A3B5MIJ3_9TELE</name>
<keyword evidence="8 9" id="KW-0807">Transducer</keyword>
<dbReference type="PANTHER" id="PTHR24232:SF85">
    <property type="entry name" value="G-PROTEIN COUPLED RECEPTOR 4"/>
    <property type="match status" value="1"/>
</dbReference>
<evidence type="ECO:0000256" key="3">
    <source>
        <dbReference type="ARBA" id="ARBA00022989"/>
    </source>
</evidence>
<protein>
    <recommendedName>
        <fullName evidence="11">G-protein coupled receptors family 1 profile domain-containing protein</fullName>
    </recommendedName>
</protein>
<dbReference type="GO" id="GO:0004930">
    <property type="term" value="F:G protein-coupled receptor activity"/>
    <property type="evidence" value="ECO:0007669"/>
    <property type="project" value="UniProtKB-KW"/>
</dbReference>
<feature type="transmembrane region" description="Helical" evidence="10">
    <location>
        <begin position="235"/>
        <end position="255"/>
    </location>
</feature>
<dbReference type="GO" id="GO:0035025">
    <property type="term" value="P:positive regulation of Rho protein signal transduction"/>
    <property type="evidence" value="ECO:0007669"/>
    <property type="project" value="TreeGrafter"/>
</dbReference>
<feature type="transmembrane region" description="Helical" evidence="10">
    <location>
        <begin position="63"/>
        <end position="86"/>
    </location>
</feature>
<accession>A0A3B5MIJ3</accession>
<evidence type="ECO:0000313" key="12">
    <source>
        <dbReference type="Ensembl" id="ENSXCOP00000020936.1"/>
    </source>
</evidence>
<dbReference type="Proteomes" id="UP000261380">
    <property type="component" value="Unplaced"/>
</dbReference>
<keyword evidence="5 10" id="KW-0472">Membrane</keyword>
<evidence type="ECO:0000256" key="5">
    <source>
        <dbReference type="ARBA" id="ARBA00023136"/>
    </source>
</evidence>
<keyword evidence="7" id="KW-0325">Glycoprotein</keyword>
<dbReference type="GO" id="GO:0007200">
    <property type="term" value="P:phospholipase C-activating G protein-coupled receptor signaling pathway"/>
    <property type="evidence" value="ECO:0007669"/>
    <property type="project" value="TreeGrafter"/>
</dbReference>
<dbReference type="Ensembl" id="ENSXCOT00000021193.1">
    <property type="protein sequence ID" value="ENSXCOP00000020936.1"/>
    <property type="gene ID" value="ENSXCOG00000015674.1"/>
</dbReference>
<dbReference type="GeneTree" id="ENSGT00940000164014"/>
<comment type="subcellular location">
    <subcellularLocation>
        <location evidence="1">Membrane</location>
        <topology evidence="1">Multi-pass membrane protein</topology>
    </subcellularLocation>
</comment>
<dbReference type="Gene3D" id="1.20.1070.10">
    <property type="entry name" value="Rhodopsin 7-helix transmembrane proteins"/>
    <property type="match status" value="1"/>
</dbReference>
<evidence type="ECO:0000256" key="6">
    <source>
        <dbReference type="ARBA" id="ARBA00023170"/>
    </source>
</evidence>
<reference evidence="12" key="1">
    <citation type="submission" date="2025-08" db="UniProtKB">
        <authorList>
            <consortium name="Ensembl"/>
        </authorList>
    </citation>
    <scope>IDENTIFICATION</scope>
</reference>
<comment type="similarity">
    <text evidence="9">Belongs to the G-protein coupled receptor 1 family.</text>
</comment>
<keyword evidence="2 9" id="KW-0812">Transmembrane</keyword>
<evidence type="ECO:0000256" key="9">
    <source>
        <dbReference type="RuleBase" id="RU000688"/>
    </source>
</evidence>
<dbReference type="InterPro" id="IPR017452">
    <property type="entry name" value="GPCR_Rhodpsn_7TM"/>
</dbReference>
<dbReference type="SUPFAM" id="SSF81321">
    <property type="entry name" value="Family A G protein-coupled receptor-like"/>
    <property type="match status" value="1"/>
</dbReference>
<dbReference type="PANTHER" id="PTHR24232">
    <property type="entry name" value="G-PROTEIN COUPLED RECEPTOR"/>
    <property type="match status" value="1"/>
</dbReference>
<sequence>MENTNNSNFSIDCNKIENTYHVLRDYIYFKGGLTNVVHLVIICIGLPLNLVSIFLVKKGNCAPVYVVNLLISDLIQLCSSIALMAHKHNVPFFSYMIGLMASVGFMVCLSLERYMIIAKPMWYRFQRDIRGAFTVCAVVWILPFVILTTFYIQVDSGIKKIIFSSFLLLPFPSFIFFTVGTIKSLSAAHGVSPPKKQRIVAIQVMLLLIYILLFLPVIIYMLLDINEQQHPSFTSLAFICVYISPLADTAMYVLLRESVIDKVLASLCCCEMSNKQEMSRMDTNKMSTLCIETAW</sequence>
<feature type="transmembrane region" description="Helical" evidence="10">
    <location>
        <begin position="132"/>
        <end position="154"/>
    </location>
</feature>
<evidence type="ECO:0000256" key="8">
    <source>
        <dbReference type="ARBA" id="ARBA00023224"/>
    </source>
</evidence>
<keyword evidence="6 9" id="KW-0675">Receptor</keyword>
<keyword evidence="3 10" id="KW-1133">Transmembrane helix</keyword>
<dbReference type="AlphaFoldDB" id="A0A3B5MIJ3"/>
<feature type="transmembrane region" description="Helical" evidence="10">
    <location>
        <begin position="36"/>
        <end position="56"/>
    </location>
</feature>
<dbReference type="InterPro" id="IPR000276">
    <property type="entry name" value="GPCR_Rhodpsn"/>
</dbReference>
<feature type="domain" description="G-protein coupled receptors family 1 profile" evidence="11">
    <location>
        <begin position="95"/>
        <end position="252"/>
    </location>
</feature>